<protein>
    <submittedName>
        <fullName evidence="2">Uncharacterized protein</fullName>
    </submittedName>
</protein>
<evidence type="ECO:0000256" key="1">
    <source>
        <dbReference type="SAM" id="MobiDB-lite"/>
    </source>
</evidence>
<feature type="compositionally biased region" description="Polar residues" evidence="1">
    <location>
        <begin position="163"/>
        <end position="174"/>
    </location>
</feature>
<proteinExistence type="predicted"/>
<dbReference type="Proteomes" id="UP000224634">
    <property type="component" value="Unassembled WGS sequence"/>
</dbReference>
<accession>A0A2B7Z497</accession>
<comment type="caution">
    <text evidence="2">The sequence shown here is derived from an EMBL/GenBank/DDBJ whole genome shotgun (WGS) entry which is preliminary data.</text>
</comment>
<evidence type="ECO:0000313" key="2">
    <source>
        <dbReference type="EMBL" id="PGH28181.1"/>
    </source>
</evidence>
<keyword evidence="3" id="KW-1185">Reference proteome</keyword>
<evidence type="ECO:0000313" key="3">
    <source>
        <dbReference type="Proteomes" id="UP000224634"/>
    </source>
</evidence>
<name>A0A2B7Z497_POLH7</name>
<reference evidence="2 3" key="1">
    <citation type="submission" date="2017-10" db="EMBL/GenBank/DDBJ databases">
        <title>Comparative genomics in systemic dimorphic fungi from Ajellomycetaceae.</title>
        <authorList>
            <person name="Munoz J.F."/>
            <person name="Mcewen J.G."/>
            <person name="Clay O.K."/>
            <person name="Cuomo C.A."/>
        </authorList>
    </citation>
    <scope>NUCLEOTIDE SEQUENCE [LARGE SCALE GENOMIC DNA]</scope>
    <source>
        <strain evidence="2 3">UAMH7299</strain>
    </source>
</reference>
<gene>
    <name evidence="2" type="ORF">AJ80_00071</name>
</gene>
<dbReference type="AlphaFoldDB" id="A0A2B7Z497"/>
<feature type="region of interest" description="Disordered" evidence="1">
    <location>
        <begin position="163"/>
        <end position="220"/>
    </location>
</feature>
<feature type="compositionally biased region" description="Basic residues" evidence="1">
    <location>
        <begin position="176"/>
        <end position="187"/>
    </location>
</feature>
<feature type="region of interest" description="Disordered" evidence="1">
    <location>
        <begin position="1"/>
        <end position="25"/>
    </location>
</feature>
<sequence>MRRSDTSSTSSSSSSSSSVESMSPQSDRLFGDIYVEIYPRSPSRSSFSSSRSYRSRMSVSSLISNSLGSTQVSDAYDRSRRLKPFRPSTGSVAEMYNAPAPTLRRETPYLPRSSYSGSSSILNRGRRFFSRPVSSYTSTSHANYHEIRPVPTLQPLQIPEQTSGLSTHRLSFNNPLKRRSSSGRRRTSSFYSYGGGERSPVGGRSMFSRKPTGPASPSFRTKPKVVRFASFESTLGNRRGTAELKPARDSSSMRERSERQIRGARRHRVLPLCYHLNEAEEKYESFGCTFHATCWEFLERVLGKKLSSSQRLAKITQVLREQIILGYDFKKHQKIFFPRGVGLLTRWSPWLESRIRYHCDLNDIPKLHQLYRSCEKNETNGRVNNTTEKTLEGESLLDKLYATLPTEVKIMIVEYVEGKSLRFPFDIGSTLAGYWRSRVFREYGSILFDAKKYGPEQLDWQLQYNKIQDFKADNRSAPRGWENRLRIFSLLWGTRERYFCKPNVEPTPYELRLFNRDDKARNGPYF</sequence>
<dbReference type="EMBL" id="PDNA01000001">
    <property type="protein sequence ID" value="PGH28181.1"/>
    <property type="molecule type" value="Genomic_DNA"/>
</dbReference>
<feature type="region of interest" description="Disordered" evidence="1">
    <location>
        <begin position="69"/>
        <end position="90"/>
    </location>
</feature>
<feature type="region of interest" description="Disordered" evidence="1">
    <location>
        <begin position="239"/>
        <end position="261"/>
    </location>
</feature>
<organism evidence="2 3">
    <name type="scientific">Polytolypa hystricis (strain UAMH7299)</name>
    <dbReference type="NCBI Taxonomy" id="1447883"/>
    <lineage>
        <taxon>Eukaryota</taxon>
        <taxon>Fungi</taxon>
        <taxon>Dikarya</taxon>
        <taxon>Ascomycota</taxon>
        <taxon>Pezizomycotina</taxon>
        <taxon>Eurotiomycetes</taxon>
        <taxon>Eurotiomycetidae</taxon>
        <taxon>Onygenales</taxon>
        <taxon>Onygenales incertae sedis</taxon>
        <taxon>Polytolypa</taxon>
    </lineage>
</organism>
<feature type="compositionally biased region" description="Basic and acidic residues" evidence="1">
    <location>
        <begin position="240"/>
        <end position="261"/>
    </location>
</feature>